<protein>
    <submittedName>
        <fullName evidence="4">Sporulation initiation phosphotransferase F</fullName>
    </submittedName>
</protein>
<dbReference type="RefSeq" id="WP_035506717.1">
    <property type="nucleotide sequence ID" value="NZ_CCDH010000001.1"/>
</dbReference>
<comment type="caution">
    <text evidence="4">The sequence shown here is derived from an EMBL/GenBank/DDBJ whole genome shotgun (WGS) entry which is preliminary data.</text>
</comment>
<dbReference type="Gene3D" id="3.40.50.2300">
    <property type="match status" value="1"/>
</dbReference>
<dbReference type="AlphaFoldDB" id="A0A024P4A5"/>
<keyword evidence="5" id="KW-1185">Reference proteome</keyword>
<keyword evidence="1 2" id="KW-0597">Phosphoprotein</keyword>
<dbReference type="InterPro" id="IPR001789">
    <property type="entry name" value="Sig_transdc_resp-reg_receiver"/>
</dbReference>
<accession>A0A024P4A5</accession>
<dbReference type="InterPro" id="IPR011006">
    <property type="entry name" value="CheY-like_superfamily"/>
</dbReference>
<dbReference type="PROSITE" id="PS50110">
    <property type="entry name" value="RESPONSE_REGULATORY"/>
    <property type="match status" value="1"/>
</dbReference>
<dbReference type="CDD" id="cd00156">
    <property type="entry name" value="REC"/>
    <property type="match status" value="1"/>
</dbReference>
<sequence length="123" mass="14035">MTNRILIVDDQPGIRLLLEEILKTEGYETICAKTGREACDLVEAHDLDLIIMDYNLPVMHGREVLHYLEEMDFHSSVIIITGASKDSMEKEADYSFVTDIITKPFDIHNLKEMVNGTLIHSRS</sequence>
<dbReference type="Proteomes" id="UP000028868">
    <property type="component" value="Unassembled WGS sequence"/>
</dbReference>
<gene>
    <name evidence="4" type="primary">spo0F</name>
    <name evidence="4" type="ORF">BN983_01340</name>
</gene>
<proteinExistence type="predicted"/>
<reference evidence="4 5" key="2">
    <citation type="submission" date="2014-05" db="EMBL/GenBank/DDBJ databases">
        <title>Draft genome sequence of Halobacillus karajensis HK-03.</title>
        <authorList>
            <person name="Khelaifia S."/>
            <person name="Croce O."/>
            <person name="Lagier J.C."/>
            <person name="Raoult D."/>
        </authorList>
    </citation>
    <scope>NUCLEOTIDE SEQUENCE [LARGE SCALE GENOMIC DNA]</scope>
    <source>
        <strain evidence="4 5">HD-03</strain>
    </source>
</reference>
<dbReference type="Pfam" id="PF00072">
    <property type="entry name" value="Response_reg"/>
    <property type="match status" value="1"/>
</dbReference>
<evidence type="ECO:0000256" key="2">
    <source>
        <dbReference type="PROSITE-ProRule" id="PRU00169"/>
    </source>
</evidence>
<dbReference type="SMART" id="SM00448">
    <property type="entry name" value="REC"/>
    <property type="match status" value="1"/>
</dbReference>
<dbReference type="GO" id="GO:0000160">
    <property type="term" value="P:phosphorelay signal transduction system"/>
    <property type="evidence" value="ECO:0007669"/>
    <property type="project" value="InterPro"/>
</dbReference>
<reference evidence="5" key="1">
    <citation type="submission" date="2014-03" db="EMBL/GenBank/DDBJ databases">
        <authorList>
            <person name="Urmite Genomes U."/>
        </authorList>
    </citation>
    <scope>NUCLEOTIDE SEQUENCE [LARGE SCALE GENOMIC DNA]</scope>
    <source>
        <strain evidence="5">HD-03</strain>
    </source>
</reference>
<evidence type="ECO:0000256" key="1">
    <source>
        <dbReference type="ARBA" id="ARBA00022553"/>
    </source>
</evidence>
<name>A0A024P4A5_9BACI</name>
<evidence type="ECO:0000313" key="4">
    <source>
        <dbReference type="EMBL" id="CDQ23121.1"/>
    </source>
</evidence>
<feature type="domain" description="Response regulatory" evidence="3">
    <location>
        <begin position="4"/>
        <end position="118"/>
    </location>
</feature>
<evidence type="ECO:0000313" key="5">
    <source>
        <dbReference type="Proteomes" id="UP000028868"/>
    </source>
</evidence>
<evidence type="ECO:0000259" key="3">
    <source>
        <dbReference type="PROSITE" id="PS50110"/>
    </source>
</evidence>
<feature type="modified residue" description="4-aspartylphosphate" evidence="2">
    <location>
        <position position="53"/>
    </location>
</feature>
<dbReference type="PANTHER" id="PTHR44591">
    <property type="entry name" value="STRESS RESPONSE REGULATOR PROTEIN 1"/>
    <property type="match status" value="1"/>
</dbReference>
<dbReference type="InterPro" id="IPR050595">
    <property type="entry name" value="Bact_response_regulator"/>
</dbReference>
<dbReference type="EMBL" id="CCDI010000001">
    <property type="protein sequence ID" value="CDQ23121.1"/>
    <property type="molecule type" value="Genomic_DNA"/>
</dbReference>
<organism evidence="4 5">
    <name type="scientific">Halobacillus karajensis</name>
    <dbReference type="NCBI Taxonomy" id="195088"/>
    <lineage>
        <taxon>Bacteria</taxon>
        <taxon>Bacillati</taxon>
        <taxon>Bacillota</taxon>
        <taxon>Bacilli</taxon>
        <taxon>Bacillales</taxon>
        <taxon>Bacillaceae</taxon>
        <taxon>Halobacillus</taxon>
    </lineage>
</organism>
<dbReference type="SUPFAM" id="SSF52172">
    <property type="entry name" value="CheY-like"/>
    <property type="match status" value="1"/>
</dbReference>
<dbReference type="PANTHER" id="PTHR44591:SF3">
    <property type="entry name" value="RESPONSE REGULATORY DOMAIN-CONTAINING PROTEIN"/>
    <property type="match status" value="1"/>
</dbReference>